<protein>
    <submittedName>
        <fullName evidence="1">Uncharacterized protein</fullName>
    </submittedName>
</protein>
<dbReference type="Proteomes" id="UP000226384">
    <property type="component" value="Segment"/>
</dbReference>
<evidence type="ECO:0000313" key="1">
    <source>
        <dbReference type="EMBL" id="AOV62221.1"/>
    </source>
</evidence>
<evidence type="ECO:0000313" key="2">
    <source>
        <dbReference type="Proteomes" id="UP000226384"/>
    </source>
</evidence>
<reference evidence="1 2" key="1">
    <citation type="journal article" date="2016" name="Virology">
        <title>The genomic content and context of auxiliary metabolic genes in marine cyanomyoviruses.</title>
        <authorList>
            <person name="Crummett L.T."/>
            <person name="Puxty R.J."/>
            <person name="Weihe C."/>
            <person name="Marston M.F."/>
            <person name="Martiny J.B."/>
        </authorList>
    </citation>
    <scope>NUCLEOTIDE SEQUENCE [LARGE SCALE GENOMIC DNA]</scope>
    <source>
        <strain evidence="1">0910SB42</strain>
    </source>
</reference>
<accession>A0A1D8KU86</accession>
<sequence length="51" mass="6280">MLNDYQEIDPSAMATQQAKFFEELEKNSWRARYERFCEENPWDLECKIFDL</sequence>
<gene>
    <name evidence="1" type="ORF">S420910_031</name>
</gene>
<dbReference type="EMBL" id="KU686213">
    <property type="protein sequence ID" value="AOV62221.1"/>
    <property type="molecule type" value="Genomic_DNA"/>
</dbReference>
<organism evidence="1 2">
    <name type="scientific">Synechococcus phage S-CAM7</name>
    <dbReference type="NCBI Taxonomy" id="1883368"/>
    <lineage>
        <taxon>Viruses</taxon>
        <taxon>Duplodnaviria</taxon>
        <taxon>Heunggongvirae</taxon>
        <taxon>Uroviricota</taxon>
        <taxon>Caudoviricetes</taxon>
        <taxon>Pantevenvirales</taxon>
        <taxon>Kyanoviridae</taxon>
        <taxon>Mazuvirus</taxon>
        <taxon>Mazuvirus scam7</taxon>
    </lineage>
</organism>
<name>A0A1D8KU86_9CAUD</name>
<proteinExistence type="predicted"/>
<dbReference type="Pfam" id="PF02672">
    <property type="entry name" value="CP12"/>
    <property type="match status" value="1"/>
</dbReference>